<keyword evidence="1" id="KW-0472">Membrane</keyword>
<sequence length="149" mass="16748">MKKYRFGFSLNGFIVFLLAIVPNIIWVIVPPTNNPIAGNSASIPIFDIVVHVSQFIMILLLISVIRKESKNKKYIRVYIGLASFCLAGYYALWISYYAGILSPWIYVGLAVLPSIYFISAELWLKNYVAIIPSVVFGLTHILITCSNVL</sequence>
<dbReference type="STRING" id="930152.SAMN05216565_103255"/>
<feature type="transmembrane region" description="Helical" evidence="1">
    <location>
        <begin position="12"/>
        <end position="29"/>
    </location>
</feature>
<dbReference type="Proteomes" id="UP000199159">
    <property type="component" value="Unassembled WGS sequence"/>
</dbReference>
<dbReference type="RefSeq" id="WP_090852012.1">
    <property type="nucleotide sequence ID" value="NZ_FNJU01000003.1"/>
</dbReference>
<evidence type="ECO:0000256" key="1">
    <source>
        <dbReference type="SAM" id="Phobius"/>
    </source>
</evidence>
<keyword evidence="1" id="KW-1133">Transmembrane helix</keyword>
<evidence type="ECO:0000313" key="2">
    <source>
        <dbReference type="EMBL" id="SDP48225.1"/>
    </source>
</evidence>
<evidence type="ECO:0000313" key="3">
    <source>
        <dbReference type="Proteomes" id="UP000199159"/>
    </source>
</evidence>
<proteinExistence type="predicted"/>
<feature type="transmembrane region" description="Helical" evidence="1">
    <location>
        <begin position="104"/>
        <end position="124"/>
    </location>
</feature>
<dbReference type="EMBL" id="FNJU01000003">
    <property type="protein sequence ID" value="SDP48225.1"/>
    <property type="molecule type" value="Genomic_DNA"/>
</dbReference>
<keyword evidence="3" id="KW-1185">Reference proteome</keyword>
<feature type="transmembrane region" description="Helical" evidence="1">
    <location>
        <begin position="77"/>
        <end position="98"/>
    </location>
</feature>
<accession>A0A1H0T328</accession>
<gene>
    <name evidence="2" type="ORF">SAMN05216565_103255</name>
</gene>
<keyword evidence="1" id="KW-0812">Transmembrane</keyword>
<reference evidence="3" key="1">
    <citation type="submission" date="2016-10" db="EMBL/GenBank/DDBJ databases">
        <authorList>
            <person name="Varghese N."/>
            <person name="Submissions S."/>
        </authorList>
    </citation>
    <scope>NUCLEOTIDE SEQUENCE [LARGE SCALE GENOMIC DNA]</scope>
    <source>
        <strain evidence="3">IBRC-M10078</strain>
    </source>
</reference>
<name>A0A1H0T328_9BACI</name>
<feature type="transmembrane region" description="Helical" evidence="1">
    <location>
        <begin position="41"/>
        <end position="65"/>
    </location>
</feature>
<protein>
    <submittedName>
        <fullName evidence="2">Uncharacterized protein</fullName>
    </submittedName>
</protein>
<organism evidence="2 3">
    <name type="scientific">Litchfieldia salsa</name>
    <dbReference type="NCBI Taxonomy" id="930152"/>
    <lineage>
        <taxon>Bacteria</taxon>
        <taxon>Bacillati</taxon>
        <taxon>Bacillota</taxon>
        <taxon>Bacilli</taxon>
        <taxon>Bacillales</taxon>
        <taxon>Bacillaceae</taxon>
        <taxon>Litchfieldia</taxon>
    </lineage>
</organism>
<dbReference type="OrthoDB" id="2612066at2"/>
<dbReference type="AlphaFoldDB" id="A0A1H0T328"/>